<organism evidence="14 15">
    <name type="scientific">Streptomyces antimycoticus</name>
    <dbReference type="NCBI Taxonomy" id="68175"/>
    <lineage>
        <taxon>Bacteria</taxon>
        <taxon>Bacillati</taxon>
        <taxon>Actinomycetota</taxon>
        <taxon>Actinomycetes</taxon>
        <taxon>Kitasatosporales</taxon>
        <taxon>Streptomycetaceae</taxon>
        <taxon>Streptomyces</taxon>
        <taxon>Streptomyces violaceusniger group</taxon>
    </lineage>
</organism>
<evidence type="ECO:0000259" key="13">
    <source>
        <dbReference type="Pfam" id="PF19291"/>
    </source>
</evidence>
<reference evidence="14 15" key="1">
    <citation type="journal article" date="2020" name="Int. J. Syst. Evol. Microbiol.">
        <title>Reclassification of Streptomyces castelarensis and Streptomyces sporoclivatus as later heterotypic synonyms of Streptomyces antimycoticus.</title>
        <authorList>
            <person name="Komaki H."/>
            <person name="Tamura T."/>
        </authorList>
    </citation>
    <scope>NUCLEOTIDE SEQUENCE [LARGE SCALE GENOMIC DNA]</scope>
    <source>
        <strain evidence="14 15">NBRC 100767</strain>
    </source>
</reference>
<evidence type="ECO:0000256" key="10">
    <source>
        <dbReference type="ARBA" id="ARBA00053030"/>
    </source>
</evidence>
<evidence type="ECO:0000256" key="3">
    <source>
        <dbReference type="ARBA" id="ARBA00012757"/>
    </source>
</evidence>
<protein>
    <recommendedName>
        <fullName evidence="4">Trehalase</fullName>
        <ecNumber evidence="3">3.2.1.28</ecNumber>
    </recommendedName>
    <alternativeName>
        <fullName evidence="8">Alpha,alpha-trehalase</fullName>
    </alternativeName>
    <alternativeName>
        <fullName evidence="9">Alpha,alpha-trehalose glucohydrolase</fullName>
    </alternativeName>
</protein>
<name>A0A499UVN0_9ACTN</name>
<proteinExistence type="inferred from homology"/>
<keyword evidence="5" id="KW-0378">Hydrolase</keyword>
<comment type="cofactor">
    <cofactor evidence="10">
        <name>phosphate</name>
        <dbReference type="ChEBI" id="CHEBI:43474"/>
    </cofactor>
</comment>
<dbReference type="EMBL" id="AP019620">
    <property type="protein sequence ID" value="BBJ44710.1"/>
    <property type="molecule type" value="Genomic_DNA"/>
</dbReference>
<dbReference type="PANTHER" id="PTHR31616:SF0">
    <property type="entry name" value="GLUCAN 1,4-ALPHA-GLUCOSIDASE"/>
    <property type="match status" value="1"/>
</dbReference>
<dbReference type="Pfam" id="PF19291">
    <property type="entry name" value="TREH_N"/>
    <property type="match status" value="1"/>
</dbReference>
<evidence type="ECO:0000256" key="11">
    <source>
        <dbReference type="ARBA" id="ARBA00060615"/>
    </source>
</evidence>
<accession>A0A499UVN0</accession>
<comment type="similarity">
    <text evidence="2">Belongs to the glycosyl hydrolase 15 family.</text>
</comment>
<evidence type="ECO:0000256" key="4">
    <source>
        <dbReference type="ARBA" id="ARBA00019905"/>
    </source>
</evidence>
<evidence type="ECO:0000256" key="2">
    <source>
        <dbReference type="ARBA" id="ARBA00006188"/>
    </source>
</evidence>
<evidence type="ECO:0000256" key="1">
    <source>
        <dbReference type="ARBA" id="ARBA00001576"/>
    </source>
</evidence>
<feature type="domain" description="Trehalase-like N-terminal" evidence="13">
    <location>
        <begin position="2"/>
        <end position="149"/>
    </location>
</feature>
<dbReference type="InterPro" id="IPR008928">
    <property type="entry name" value="6-hairpin_glycosidase_sf"/>
</dbReference>
<dbReference type="GO" id="GO:0004555">
    <property type="term" value="F:alpha,alpha-trehalase activity"/>
    <property type="evidence" value="ECO:0007669"/>
    <property type="project" value="UniProtKB-EC"/>
</dbReference>
<keyword evidence="6" id="KW-0119">Carbohydrate metabolism</keyword>
<evidence type="ECO:0000259" key="12">
    <source>
        <dbReference type="Pfam" id="PF00723"/>
    </source>
</evidence>
<dbReference type="InterPro" id="IPR011613">
    <property type="entry name" value="GH15-like"/>
</dbReference>
<dbReference type="Proteomes" id="UP000463951">
    <property type="component" value="Chromosome"/>
</dbReference>
<comment type="catalytic activity">
    <reaction evidence="1">
        <text>alpha,alpha-trehalose + H2O = alpha-D-glucose + beta-D-glucose</text>
        <dbReference type="Rhea" id="RHEA:32675"/>
        <dbReference type="ChEBI" id="CHEBI:15377"/>
        <dbReference type="ChEBI" id="CHEBI:15903"/>
        <dbReference type="ChEBI" id="CHEBI:16551"/>
        <dbReference type="ChEBI" id="CHEBI:17925"/>
        <dbReference type="EC" id="3.2.1.28"/>
    </reaction>
</comment>
<dbReference type="PANTHER" id="PTHR31616">
    <property type="entry name" value="TREHALASE"/>
    <property type="match status" value="1"/>
</dbReference>
<gene>
    <name evidence="14" type="ORF">SSPO_074280</name>
</gene>
<keyword evidence="7" id="KW-0326">Glycosidase</keyword>
<dbReference type="Gene3D" id="1.50.10.10">
    <property type="match status" value="1"/>
</dbReference>
<evidence type="ECO:0000256" key="7">
    <source>
        <dbReference type="ARBA" id="ARBA00023295"/>
    </source>
</evidence>
<dbReference type="Pfam" id="PF00723">
    <property type="entry name" value="Glyco_hydro_15"/>
    <property type="match status" value="1"/>
</dbReference>
<evidence type="ECO:0000256" key="8">
    <source>
        <dbReference type="ARBA" id="ARBA00030473"/>
    </source>
</evidence>
<sequence length="593" mass="66433">MAQHIDDYALIGDHQTAALISRHGSIDWLCLPRFDSPACFAALLGGPDNGHWRLAPKGAGACTRRGYLDDSLVLESVWETETGTVKVIDFMPQRDRAPDVVRIVEGVSGSVEMLGVLRLRFDYGRIVPWMRRTDGHRIAVAGPDSVWLRSEPEVHTYGMDFSTRSEFTVSAGDRVAFVLTWHPSHEPRPRLVDPYDSLRSSLADWRDWAARCRYEGPHRDAVIRSLITLKALTYAPSGGIVAAPTTSLPEQLGGVRNWDYRYCWLRDSTLTLNSLLRAGYHEEAAAWRDWLLRAIAGDPAELQIMYGLRGERRLHEHELPWLEGYERSTPVRVGNGAVDQRQLDVYGEVLDTLHLARSAGLPAEPHAWKIQTALMDFLESAWRDPDEGLWEVRGPRRHFVHSKVMAWVAADRAVRAMEAAPELSGDVNRWRAMRDAVHREVCEKGYDPERSTFTQSYGSSELDAATLLIPRVGFLPATDPRVIGTIDAVRRELSEDGLIRRYTAVDRVDGLPGSEGAFLACSFWLADALHLAGRHKDTRALFERLLALRNDVGLLAEEYDPATGRQLGNFPQAFSHIGLVGTALTLAERPRAD</sequence>
<comment type="pathway">
    <text evidence="11">Glycan degradation; trehalose degradation; D-glucose from alpha,alpha-trehalose: step 1/1.</text>
</comment>
<evidence type="ECO:0000256" key="9">
    <source>
        <dbReference type="ARBA" id="ARBA00031637"/>
    </source>
</evidence>
<feature type="domain" description="GH15-like" evidence="12">
    <location>
        <begin position="216"/>
        <end position="582"/>
    </location>
</feature>
<dbReference type="InterPro" id="IPR045582">
    <property type="entry name" value="Trehalase-like_N"/>
</dbReference>
<dbReference type="EC" id="3.2.1.28" evidence="3"/>
<dbReference type="FunFam" id="1.50.10.10:FF:000005">
    <property type="entry name" value="Glycosyl hydrolase, glucoamylase"/>
    <property type="match status" value="1"/>
</dbReference>
<dbReference type="GO" id="GO:0005993">
    <property type="term" value="P:trehalose catabolic process"/>
    <property type="evidence" value="ECO:0007669"/>
    <property type="project" value="UniProtKB-ARBA"/>
</dbReference>
<evidence type="ECO:0000256" key="6">
    <source>
        <dbReference type="ARBA" id="ARBA00023277"/>
    </source>
</evidence>
<dbReference type="SUPFAM" id="SSF48208">
    <property type="entry name" value="Six-hairpin glycosidases"/>
    <property type="match status" value="1"/>
</dbReference>
<evidence type="ECO:0000313" key="14">
    <source>
        <dbReference type="EMBL" id="BBJ44710.1"/>
    </source>
</evidence>
<dbReference type="AlphaFoldDB" id="A0A499UVN0"/>
<evidence type="ECO:0000256" key="5">
    <source>
        <dbReference type="ARBA" id="ARBA00022801"/>
    </source>
</evidence>
<evidence type="ECO:0000313" key="15">
    <source>
        <dbReference type="Proteomes" id="UP000463951"/>
    </source>
</evidence>
<dbReference type="InterPro" id="IPR012341">
    <property type="entry name" value="6hp_glycosidase-like_sf"/>
</dbReference>